<proteinExistence type="predicted"/>
<feature type="active site" description="Tele-UMP-histidine intermediate" evidence="4">
    <location>
        <position position="163"/>
    </location>
</feature>
<evidence type="ECO:0000256" key="3">
    <source>
        <dbReference type="ARBA" id="ARBA00023277"/>
    </source>
</evidence>
<dbReference type="PIRSF" id="PIRSF000808">
    <property type="entry name" value="GalT"/>
    <property type="match status" value="1"/>
</dbReference>
<dbReference type="InterPro" id="IPR036265">
    <property type="entry name" value="HIT-like_sf"/>
</dbReference>
<name>A0A518IH49_9PLAN</name>
<dbReference type="GO" id="GO:0006012">
    <property type="term" value="P:galactose metabolic process"/>
    <property type="evidence" value="ECO:0007669"/>
    <property type="project" value="InterPro"/>
</dbReference>
<evidence type="ECO:0000256" key="4">
    <source>
        <dbReference type="PIRSR" id="PIRSR000808-1"/>
    </source>
</evidence>
<dbReference type="KEGG" id="gfm:Enr17x_44420"/>
<dbReference type="AlphaFoldDB" id="A0A518IH49"/>
<dbReference type="Pfam" id="PF01087">
    <property type="entry name" value="GalP_UDP_transf"/>
    <property type="match status" value="1"/>
</dbReference>
<evidence type="ECO:0000256" key="5">
    <source>
        <dbReference type="SAM" id="MobiDB-lite"/>
    </source>
</evidence>
<accession>A0A518IH49</accession>
<protein>
    <submittedName>
        <fullName evidence="7">Galactose-1-phosphate uridylyltransferase</fullName>
        <ecNumber evidence="7">2.7.7.12</ecNumber>
    </submittedName>
</protein>
<dbReference type="OrthoDB" id="9769064at2"/>
<keyword evidence="2 7" id="KW-0548">Nucleotidyltransferase</keyword>
<dbReference type="PANTHER" id="PTHR42763">
    <property type="entry name" value="ADP-GLUCOSE PHOSPHORYLASE"/>
    <property type="match status" value="1"/>
</dbReference>
<gene>
    <name evidence="7" type="primary">galT</name>
    <name evidence="7" type="ORF">Enr17x_44420</name>
</gene>
<evidence type="ECO:0000313" key="7">
    <source>
        <dbReference type="EMBL" id="QDV52380.1"/>
    </source>
</evidence>
<keyword evidence="1 7" id="KW-0808">Transferase</keyword>
<dbReference type="GO" id="GO:0008270">
    <property type="term" value="F:zinc ion binding"/>
    <property type="evidence" value="ECO:0007669"/>
    <property type="project" value="InterPro"/>
</dbReference>
<reference evidence="7 8" key="1">
    <citation type="submission" date="2019-03" db="EMBL/GenBank/DDBJ databases">
        <title>Deep-cultivation of Planctomycetes and their phenomic and genomic characterization uncovers novel biology.</title>
        <authorList>
            <person name="Wiegand S."/>
            <person name="Jogler M."/>
            <person name="Boedeker C."/>
            <person name="Pinto D."/>
            <person name="Vollmers J."/>
            <person name="Rivas-Marin E."/>
            <person name="Kohn T."/>
            <person name="Peeters S.H."/>
            <person name="Heuer A."/>
            <person name="Rast P."/>
            <person name="Oberbeckmann S."/>
            <person name="Bunk B."/>
            <person name="Jeske O."/>
            <person name="Meyerdierks A."/>
            <person name="Storesund J.E."/>
            <person name="Kallscheuer N."/>
            <person name="Luecker S."/>
            <person name="Lage O.M."/>
            <person name="Pohl T."/>
            <person name="Merkel B.J."/>
            <person name="Hornburger P."/>
            <person name="Mueller R.-W."/>
            <person name="Bruemmer F."/>
            <person name="Labrenz M."/>
            <person name="Spormann A.M."/>
            <person name="Op den Camp H."/>
            <person name="Overmann J."/>
            <person name="Amann R."/>
            <person name="Jetten M.S.M."/>
            <person name="Mascher T."/>
            <person name="Medema M.H."/>
            <person name="Devos D.P."/>
            <person name="Kaster A.-K."/>
            <person name="Ovreas L."/>
            <person name="Rohde M."/>
            <person name="Galperin M.Y."/>
            <person name="Jogler C."/>
        </authorList>
    </citation>
    <scope>NUCLEOTIDE SEQUENCE [LARGE SCALE GENOMIC DNA]</scope>
    <source>
        <strain evidence="7 8">Enr17</strain>
    </source>
</reference>
<keyword evidence="3" id="KW-0119">Carbohydrate metabolism</keyword>
<keyword evidence="8" id="KW-1185">Reference proteome</keyword>
<dbReference type="GO" id="GO:0008108">
    <property type="term" value="F:UDP-glucose:hexose-1-phosphate uridylyltransferase activity"/>
    <property type="evidence" value="ECO:0007669"/>
    <property type="project" value="UniProtKB-EC"/>
</dbReference>
<dbReference type="EC" id="2.7.7.12" evidence="7"/>
<dbReference type="SUPFAM" id="SSF54197">
    <property type="entry name" value="HIT-like"/>
    <property type="match status" value="2"/>
</dbReference>
<dbReference type="Gene3D" id="3.30.428.10">
    <property type="entry name" value="HIT-like"/>
    <property type="match status" value="2"/>
</dbReference>
<dbReference type="InterPro" id="IPR053177">
    <property type="entry name" value="ADP-glucose_phosphorylase"/>
</dbReference>
<feature type="domain" description="Galactose-1-phosphate uridyl transferase N-terminal" evidence="6">
    <location>
        <begin position="4"/>
        <end position="173"/>
    </location>
</feature>
<evidence type="ECO:0000313" key="8">
    <source>
        <dbReference type="Proteomes" id="UP000318313"/>
    </source>
</evidence>
<dbReference type="InterPro" id="IPR001937">
    <property type="entry name" value="GalP_UDPtransf1"/>
</dbReference>
<dbReference type="RefSeq" id="WP_145311713.1">
    <property type="nucleotide sequence ID" value="NZ_CP037452.1"/>
</dbReference>
<feature type="region of interest" description="Disordered" evidence="5">
    <location>
        <begin position="23"/>
        <end position="53"/>
    </location>
</feature>
<dbReference type="EMBL" id="CP037452">
    <property type="protein sequence ID" value="QDV52380.1"/>
    <property type="molecule type" value="Genomic_DNA"/>
</dbReference>
<evidence type="ECO:0000256" key="1">
    <source>
        <dbReference type="ARBA" id="ARBA00022679"/>
    </source>
</evidence>
<evidence type="ECO:0000259" key="6">
    <source>
        <dbReference type="Pfam" id="PF01087"/>
    </source>
</evidence>
<organism evidence="7 8">
    <name type="scientific">Gimesia fumaroli</name>
    <dbReference type="NCBI Taxonomy" id="2527976"/>
    <lineage>
        <taxon>Bacteria</taxon>
        <taxon>Pseudomonadati</taxon>
        <taxon>Planctomycetota</taxon>
        <taxon>Planctomycetia</taxon>
        <taxon>Planctomycetales</taxon>
        <taxon>Planctomycetaceae</taxon>
        <taxon>Gimesia</taxon>
    </lineage>
</organism>
<evidence type="ECO:0000256" key="2">
    <source>
        <dbReference type="ARBA" id="ARBA00022695"/>
    </source>
</evidence>
<sequence>MSEIRTDPLTGYTTIFAPERAQRPIALSLDPTPSEITQEQLESDPFAEGKEDETTPELYAVRSAGTQPNQPGWQLRVVANKYPALTPYAVAACGSNHYGVHEVIVECPQFETQITRLGSSQFQEIFRAYRQRVATHREDPQLDYVIIFKNQGILGGASLGHAHSQLVASQMVPEAMQQELKAAQKHFAETGSSLFETLFQKQPNGVSGLVMSTPHFYVVCPYASRFAFETWIIPRTLNTHFDQSTDQELDDLSDLSRRLLLALEDILGSHDFNFVIQTPPFATSDQSGYTWSLRVYPRLAHLAGFELATNMYINPVFPEQAVEMLKKQLDS</sequence>
<dbReference type="PANTHER" id="PTHR42763:SF2">
    <property type="entry name" value="ADP-GLUCOSE PHOSPHORYLASE"/>
    <property type="match status" value="1"/>
</dbReference>
<dbReference type="InterPro" id="IPR005849">
    <property type="entry name" value="GalP_Utransf_N"/>
</dbReference>
<dbReference type="Proteomes" id="UP000318313">
    <property type="component" value="Chromosome"/>
</dbReference>